<evidence type="ECO:0000313" key="5">
    <source>
        <dbReference type="Proteomes" id="UP000008963"/>
    </source>
</evidence>
<dbReference type="CDD" id="cd00082">
    <property type="entry name" value="HisKA"/>
    <property type="match status" value="1"/>
</dbReference>
<dbReference type="Proteomes" id="UP000008963">
    <property type="component" value="Chromosome"/>
</dbReference>
<dbReference type="eggNOG" id="COG4191">
    <property type="taxonomic scope" value="Bacteria"/>
</dbReference>
<organism evidence="4 5">
    <name type="scientific">Halobacteriovorax marinus (strain ATCC BAA-682 / DSM 15412 / SJ)</name>
    <name type="common">Bacteriovorax marinus</name>
    <dbReference type="NCBI Taxonomy" id="862908"/>
    <lineage>
        <taxon>Bacteria</taxon>
        <taxon>Pseudomonadati</taxon>
        <taxon>Bdellovibrionota</taxon>
        <taxon>Bacteriovoracia</taxon>
        <taxon>Bacteriovoracales</taxon>
        <taxon>Halobacteriovoraceae</taxon>
        <taxon>Halobacteriovorax</taxon>
    </lineage>
</organism>
<evidence type="ECO:0000256" key="1">
    <source>
        <dbReference type="ARBA" id="ARBA00000085"/>
    </source>
</evidence>
<dbReference type="OrthoDB" id="5298282at2"/>
<dbReference type="EC" id="2.7.13.3" evidence="2"/>
<dbReference type="RefSeq" id="WP_014245274.1">
    <property type="nucleotide sequence ID" value="NC_016620.1"/>
</dbReference>
<dbReference type="AlphaFoldDB" id="E1WXI2"/>
<name>E1WXI2_HALMS</name>
<gene>
    <name evidence="4" type="ordered locus">BMS_2722</name>
</gene>
<protein>
    <recommendedName>
        <fullName evidence="2">histidine kinase</fullName>
        <ecNumber evidence="2">2.7.13.3</ecNumber>
    </recommendedName>
</protein>
<evidence type="ECO:0000259" key="3">
    <source>
        <dbReference type="SMART" id="SM00388"/>
    </source>
</evidence>
<proteinExistence type="predicted"/>
<feature type="domain" description="Signal transduction histidine kinase dimerisation/phosphoacceptor" evidence="3">
    <location>
        <begin position="307"/>
        <end position="373"/>
    </location>
</feature>
<keyword evidence="5" id="KW-1185">Reference proteome</keyword>
<dbReference type="PATRIC" id="fig|862908.3.peg.2598"/>
<dbReference type="STRING" id="862908.BMS_2722"/>
<accession>E1WXI2</accession>
<dbReference type="SUPFAM" id="SSF47384">
    <property type="entry name" value="Homodimeric domain of signal transducing histidine kinase"/>
    <property type="match status" value="1"/>
</dbReference>
<dbReference type="Gene3D" id="1.10.287.130">
    <property type="match status" value="1"/>
</dbReference>
<evidence type="ECO:0000256" key="2">
    <source>
        <dbReference type="ARBA" id="ARBA00012438"/>
    </source>
</evidence>
<dbReference type="EMBL" id="FQ312005">
    <property type="protein sequence ID" value="CBW27499.1"/>
    <property type="molecule type" value="Genomic_DNA"/>
</dbReference>
<dbReference type="HOGENOM" id="CLU_538358_0_0_7"/>
<dbReference type="InterPro" id="IPR003661">
    <property type="entry name" value="HisK_dim/P_dom"/>
</dbReference>
<dbReference type="SMART" id="SM00388">
    <property type="entry name" value="HisKA"/>
    <property type="match status" value="1"/>
</dbReference>
<comment type="catalytic activity">
    <reaction evidence="1">
        <text>ATP + protein L-histidine = ADP + protein N-phospho-L-histidine.</text>
        <dbReference type="EC" id="2.7.13.3"/>
    </reaction>
</comment>
<evidence type="ECO:0000313" key="4">
    <source>
        <dbReference type="EMBL" id="CBW27499.1"/>
    </source>
</evidence>
<sequence length="506" mass="58401">MSLKSFQSNLDCREVNGLMINNGWRECDDSDLLLSRREDPRFGGWQIVTDLSATGERTIIIPEFSFKYIPNVLRLIEESVATEKWLQLCEGEKELFNSFFKTKLSSYGDFPLNDFLAFLASWGDISIVQERERLIHFLYDHFDIEITLCSEEELQKGNEFLNYKSILRTHSKDSSLFFCFREEVLEEEVKLLLGLLIIYQDQKREKYTLEKYSKSDWEIILNSLSFSTCLVSPRGELVIHNSHFSSLGLYASDCLKLENNETIECNEKFFKVLKTPLRIKGRDYISYIFISDESQTREGGLTISSEELGIISGSIAHELNNPIAGILAALTLLKLEDDLGEESENLISDMETGAKRCKKLIEVFLGFSKLDPTNSQNDTLESSVEQSLQLLRSRMVESNLKMVFDYNKKRPFARNLNNSISSMIFYLILSEAFTLGHHQKLLSSEFDQIRIEIIEEGSDIQLHFHPYMKLFDVIAKSKLLLHLMSLLELELEGKENKIIIRSLKKL</sequence>
<keyword evidence="4" id="KW-0808">Transferase</keyword>
<keyword evidence="4" id="KW-0418">Kinase</keyword>
<dbReference type="GO" id="GO:0000155">
    <property type="term" value="F:phosphorelay sensor kinase activity"/>
    <property type="evidence" value="ECO:0007669"/>
    <property type="project" value="InterPro"/>
</dbReference>
<dbReference type="InterPro" id="IPR036097">
    <property type="entry name" value="HisK_dim/P_sf"/>
</dbReference>
<dbReference type="KEGG" id="bmx:BMS_2722"/>
<reference evidence="5" key="1">
    <citation type="journal article" date="2013" name="ISME J.">
        <title>A small predatory core genome in the divergent marine Bacteriovorax marinus SJ and the terrestrial Bdellovibrio bacteriovorus.</title>
        <authorList>
            <person name="Crossman L.C."/>
            <person name="Chen H."/>
            <person name="Cerdeno-Tarraga A.M."/>
            <person name="Brooks K."/>
            <person name="Quail M.A."/>
            <person name="Pineiro S.A."/>
            <person name="Hobley L."/>
            <person name="Sockett R.E."/>
            <person name="Bentley S.D."/>
            <person name="Parkhill J."/>
            <person name="Williams H.N."/>
            <person name="Stine O.C."/>
        </authorList>
    </citation>
    <scope>NUCLEOTIDE SEQUENCE [LARGE SCALE GENOMIC DNA]</scope>
    <source>
        <strain evidence="5">ATCC BAA-682 / DSM 15412 / SJ</strain>
    </source>
</reference>
<dbReference type="Pfam" id="PF00512">
    <property type="entry name" value="HisKA"/>
    <property type="match status" value="1"/>
</dbReference>